<gene>
    <name evidence="1" type="ORF">C8N32_10522</name>
</gene>
<sequence>MDDLLKSLREMRRPRLLIRAARCGLSDYRRERDLPRIPGLAGGTPARQLAELMARETQINDARSTGGATYNAAHHVEVMIALMAEARELLARPCQPVQAETSSSALRRVA</sequence>
<dbReference type="InterPro" id="IPR045516">
    <property type="entry name" value="DUF6477"/>
</dbReference>
<keyword evidence="2" id="KW-1185">Reference proteome</keyword>
<accession>A0A2T5BT91</accession>
<organism evidence="1 2">
    <name type="scientific">Rhodovulum imhoffii</name>
    <dbReference type="NCBI Taxonomy" id="365340"/>
    <lineage>
        <taxon>Bacteria</taxon>
        <taxon>Pseudomonadati</taxon>
        <taxon>Pseudomonadota</taxon>
        <taxon>Alphaproteobacteria</taxon>
        <taxon>Rhodobacterales</taxon>
        <taxon>Paracoccaceae</taxon>
        <taxon>Rhodovulum</taxon>
    </lineage>
</organism>
<dbReference type="OrthoDB" id="7875218at2"/>
<dbReference type="AlphaFoldDB" id="A0A2T5BT91"/>
<reference evidence="1 2" key="1">
    <citation type="submission" date="2018-04" db="EMBL/GenBank/DDBJ databases">
        <title>Genomic Encyclopedia of Archaeal and Bacterial Type Strains, Phase II (KMG-II): from individual species to whole genera.</title>
        <authorList>
            <person name="Goeker M."/>
        </authorList>
    </citation>
    <scope>NUCLEOTIDE SEQUENCE [LARGE SCALE GENOMIC DNA]</scope>
    <source>
        <strain evidence="1 2">DSM 18064</strain>
    </source>
</reference>
<name>A0A2T5BT91_9RHOB</name>
<evidence type="ECO:0000313" key="1">
    <source>
        <dbReference type="EMBL" id="PTN02652.1"/>
    </source>
</evidence>
<dbReference type="EMBL" id="QAAA01000005">
    <property type="protein sequence ID" value="PTN02652.1"/>
    <property type="molecule type" value="Genomic_DNA"/>
</dbReference>
<evidence type="ECO:0000313" key="2">
    <source>
        <dbReference type="Proteomes" id="UP000243859"/>
    </source>
</evidence>
<dbReference type="RefSeq" id="WP_107891476.1">
    <property type="nucleotide sequence ID" value="NZ_NHSI01000022.1"/>
</dbReference>
<proteinExistence type="predicted"/>
<dbReference type="Proteomes" id="UP000243859">
    <property type="component" value="Unassembled WGS sequence"/>
</dbReference>
<comment type="caution">
    <text evidence="1">The sequence shown here is derived from an EMBL/GenBank/DDBJ whole genome shotgun (WGS) entry which is preliminary data.</text>
</comment>
<dbReference type="Pfam" id="PF20083">
    <property type="entry name" value="DUF6477"/>
    <property type="match status" value="1"/>
</dbReference>
<protein>
    <submittedName>
        <fullName evidence="1">Uncharacterized protein</fullName>
    </submittedName>
</protein>